<dbReference type="RefSeq" id="WP_194506775.1">
    <property type="nucleotide sequence ID" value="NZ_JADILU010000002.1"/>
</dbReference>
<feature type="transmembrane region" description="Helical" evidence="1">
    <location>
        <begin position="32"/>
        <end position="48"/>
    </location>
</feature>
<feature type="transmembrane region" description="Helical" evidence="1">
    <location>
        <begin position="207"/>
        <end position="225"/>
    </location>
</feature>
<feature type="transmembrane region" description="Helical" evidence="1">
    <location>
        <begin position="150"/>
        <end position="169"/>
    </location>
</feature>
<evidence type="ECO:0000313" key="3">
    <source>
        <dbReference type="Proteomes" id="UP001597548"/>
    </source>
</evidence>
<accession>A0ABW5ZYJ4</accession>
<keyword evidence="1" id="KW-0812">Transmembrane</keyword>
<name>A0ABW5ZYJ4_9FLAO</name>
<organism evidence="2 3">
    <name type="scientific">Psychroserpens luteus</name>
    <dbReference type="NCBI Taxonomy" id="1434066"/>
    <lineage>
        <taxon>Bacteria</taxon>
        <taxon>Pseudomonadati</taxon>
        <taxon>Bacteroidota</taxon>
        <taxon>Flavobacteriia</taxon>
        <taxon>Flavobacteriales</taxon>
        <taxon>Flavobacteriaceae</taxon>
        <taxon>Psychroserpens</taxon>
    </lineage>
</organism>
<gene>
    <name evidence="2" type="ORF">ACFS29_20380</name>
</gene>
<sequence>MDLSKILGVLLVLLSILFLSLQFQAYEIEATGIKALALISLTSLYALTVKHKHPLFFGFLIVFTMGEIFNYITWVVNFDPDPYFDYFYYINNTLYIIAYTLLIFRILVGINIVNTIKKLPLQTLLLLGLSVFTVYIITGTAEKELSALEYNFELMYNAVLMFLMCLSLVNYMNKDNRKSMNLLIGSICIVFSETLQLAFYYISEENIINLLCSMFFVAAFLFFYLQSRLLPKQLETLEQHQELNT</sequence>
<protein>
    <recommendedName>
        <fullName evidence="4">YhhN-like protein</fullName>
    </recommendedName>
</protein>
<dbReference type="EMBL" id="JBHUOS010000016">
    <property type="protein sequence ID" value="MFD2918022.1"/>
    <property type="molecule type" value="Genomic_DNA"/>
</dbReference>
<feature type="transmembrane region" description="Helical" evidence="1">
    <location>
        <begin position="55"/>
        <end position="74"/>
    </location>
</feature>
<reference evidence="3" key="1">
    <citation type="journal article" date="2019" name="Int. J. Syst. Evol. Microbiol.">
        <title>The Global Catalogue of Microorganisms (GCM) 10K type strain sequencing project: providing services to taxonomists for standard genome sequencing and annotation.</title>
        <authorList>
            <consortium name="The Broad Institute Genomics Platform"/>
            <consortium name="The Broad Institute Genome Sequencing Center for Infectious Disease"/>
            <person name="Wu L."/>
            <person name="Ma J."/>
        </authorList>
    </citation>
    <scope>NUCLEOTIDE SEQUENCE [LARGE SCALE GENOMIC DNA]</scope>
    <source>
        <strain evidence="3">KCTC 32514</strain>
    </source>
</reference>
<evidence type="ECO:0000313" key="2">
    <source>
        <dbReference type="EMBL" id="MFD2918022.1"/>
    </source>
</evidence>
<feature type="transmembrane region" description="Helical" evidence="1">
    <location>
        <begin position="86"/>
        <end position="107"/>
    </location>
</feature>
<keyword evidence="1" id="KW-1133">Transmembrane helix</keyword>
<comment type="caution">
    <text evidence="2">The sequence shown here is derived from an EMBL/GenBank/DDBJ whole genome shotgun (WGS) entry which is preliminary data.</text>
</comment>
<keyword evidence="3" id="KW-1185">Reference proteome</keyword>
<dbReference type="Proteomes" id="UP001597548">
    <property type="component" value="Unassembled WGS sequence"/>
</dbReference>
<feature type="transmembrane region" description="Helical" evidence="1">
    <location>
        <begin position="119"/>
        <end position="138"/>
    </location>
</feature>
<feature type="transmembrane region" description="Helical" evidence="1">
    <location>
        <begin position="181"/>
        <end position="201"/>
    </location>
</feature>
<proteinExistence type="predicted"/>
<evidence type="ECO:0008006" key="4">
    <source>
        <dbReference type="Google" id="ProtNLM"/>
    </source>
</evidence>
<keyword evidence="1" id="KW-0472">Membrane</keyword>
<evidence type="ECO:0000256" key="1">
    <source>
        <dbReference type="SAM" id="Phobius"/>
    </source>
</evidence>